<dbReference type="PANTHER" id="PTHR12905">
    <property type="entry name" value="METALLOPHOSPHOESTERASE"/>
    <property type="match status" value="1"/>
</dbReference>
<dbReference type="CDD" id="cd07379">
    <property type="entry name" value="MPP_239FB"/>
    <property type="match status" value="1"/>
</dbReference>
<evidence type="ECO:0000313" key="2">
    <source>
        <dbReference type="EMBL" id="NMO18784.1"/>
    </source>
</evidence>
<evidence type="ECO:0000313" key="3">
    <source>
        <dbReference type="Proteomes" id="UP000518300"/>
    </source>
</evidence>
<name>A0A848LMH0_9BACT</name>
<dbReference type="InterPro" id="IPR004843">
    <property type="entry name" value="Calcineurin-like_PHP"/>
</dbReference>
<organism evidence="2 3">
    <name type="scientific">Pyxidicoccus fallax</name>
    <dbReference type="NCBI Taxonomy" id="394095"/>
    <lineage>
        <taxon>Bacteria</taxon>
        <taxon>Pseudomonadati</taxon>
        <taxon>Myxococcota</taxon>
        <taxon>Myxococcia</taxon>
        <taxon>Myxococcales</taxon>
        <taxon>Cystobacterineae</taxon>
        <taxon>Myxococcaceae</taxon>
        <taxon>Pyxidicoccus</taxon>
    </lineage>
</organism>
<keyword evidence="3" id="KW-1185">Reference proteome</keyword>
<dbReference type="EMBL" id="JABBJJ010000154">
    <property type="protein sequence ID" value="NMO18784.1"/>
    <property type="molecule type" value="Genomic_DNA"/>
</dbReference>
<dbReference type="SUPFAM" id="SSF56300">
    <property type="entry name" value="Metallo-dependent phosphatases"/>
    <property type="match status" value="1"/>
</dbReference>
<evidence type="ECO:0000259" key="1">
    <source>
        <dbReference type="Pfam" id="PF00149"/>
    </source>
</evidence>
<reference evidence="2 3" key="1">
    <citation type="submission" date="2020-04" db="EMBL/GenBank/DDBJ databases">
        <title>Draft genome of Pyxidicoccus fallax type strain.</title>
        <authorList>
            <person name="Whitworth D.E."/>
        </authorList>
    </citation>
    <scope>NUCLEOTIDE SEQUENCE [LARGE SCALE GENOMIC DNA]</scope>
    <source>
        <strain evidence="2 3">DSM 14698</strain>
    </source>
</reference>
<protein>
    <recommendedName>
        <fullName evidence="1">Calcineurin-like phosphoesterase domain-containing protein</fullName>
    </recommendedName>
</protein>
<dbReference type="Proteomes" id="UP000518300">
    <property type="component" value="Unassembled WGS sequence"/>
</dbReference>
<gene>
    <name evidence="2" type="ORF">HG543_28545</name>
</gene>
<proteinExistence type="predicted"/>
<feature type="domain" description="Calcineurin-like phosphoesterase" evidence="1">
    <location>
        <begin position="1"/>
        <end position="173"/>
    </location>
</feature>
<dbReference type="Gene3D" id="3.60.21.10">
    <property type="match status" value="1"/>
</dbReference>
<dbReference type="Pfam" id="PF00149">
    <property type="entry name" value="Metallophos"/>
    <property type="match status" value="1"/>
</dbReference>
<dbReference type="PANTHER" id="PTHR12905:SF0">
    <property type="entry name" value="CALCINEURIN-LIKE PHOSPHOESTERASE DOMAIN-CONTAINING PROTEIN"/>
    <property type="match status" value="1"/>
</dbReference>
<dbReference type="AlphaFoldDB" id="A0A848LMH0"/>
<dbReference type="InterPro" id="IPR029052">
    <property type="entry name" value="Metallo-depent_PP-like"/>
</dbReference>
<sequence length="204" mass="22653">MTLVAIADTHGYHQDLTIPDGDILIHAGDLTQRGSLEELAEVNRFLAGLPHRHKVVVAGNHDWCFQQSPAEARAVLTAATYLEDASAVIEGLKFYGSPWQPWFMDWAFNLPRGPELARRWARIPDDTDVLITHGPPLGFGDHLGGGERVGCEELLKRVRQVRPRLHLFGHIHQDGGVWTEGATTFANVTSDECLLPPRVLTLSR</sequence>
<dbReference type="GO" id="GO:0016787">
    <property type="term" value="F:hydrolase activity"/>
    <property type="evidence" value="ECO:0007669"/>
    <property type="project" value="InterPro"/>
</dbReference>
<accession>A0A848LMH0</accession>
<dbReference type="InterPro" id="IPR051693">
    <property type="entry name" value="UPF0046_metallophosphoest"/>
</dbReference>
<comment type="caution">
    <text evidence="2">The sequence shown here is derived from an EMBL/GenBank/DDBJ whole genome shotgun (WGS) entry which is preliminary data.</text>
</comment>